<evidence type="ECO:0000256" key="1">
    <source>
        <dbReference type="SAM" id="MobiDB-lite"/>
    </source>
</evidence>
<sequence length="208" mass="24045">LDGLVYLVQSNRRPQVIGSRAVNTFWRSLSPNTRILPLPSTESNNQRQWQYYHTLYTNVKTGNAKNFLSRLLILSSNLFPLIWMRFRLLMKLLSNPSLKNYDHNFMAASLYDDAYLDITEICKERSFTGGRVPNLPQNKHYEEDSSAEWEPGDCNPDGTNKELSTSLSQGMRNLFHQITSFVGENQKHSGFILRRGFSRRNLAQIRAL</sequence>
<organism evidence="2 3">
    <name type="scientific">Gossypium raimondii</name>
    <name type="common">Peruvian cotton</name>
    <name type="synonym">Gossypium klotzschianum subsp. raimondii</name>
    <dbReference type="NCBI Taxonomy" id="29730"/>
    <lineage>
        <taxon>Eukaryota</taxon>
        <taxon>Viridiplantae</taxon>
        <taxon>Streptophyta</taxon>
        <taxon>Embryophyta</taxon>
        <taxon>Tracheophyta</taxon>
        <taxon>Spermatophyta</taxon>
        <taxon>Magnoliopsida</taxon>
        <taxon>eudicotyledons</taxon>
        <taxon>Gunneridae</taxon>
        <taxon>Pentapetalae</taxon>
        <taxon>rosids</taxon>
        <taxon>malvids</taxon>
        <taxon>Malvales</taxon>
        <taxon>Malvaceae</taxon>
        <taxon>Malvoideae</taxon>
        <taxon>Gossypium</taxon>
    </lineage>
</organism>
<name>A0A7J8PQY4_GOSRA</name>
<feature type="region of interest" description="Disordered" evidence="1">
    <location>
        <begin position="133"/>
        <end position="160"/>
    </location>
</feature>
<feature type="non-terminal residue" evidence="2">
    <location>
        <position position="1"/>
    </location>
</feature>
<reference evidence="2 3" key="1">
    <citation type="journal article" date="2019" name="Genome Biol. Evol.">
        <title>Insights into the evolution of the New World diploid cottons (Gossypium, subgenus Houzingenia) based on genome sequencing.</title>
        <authorList>
            <person name="Grover C.E."/>
            <person name="Arick M.A. 2nd"/>
            <person name="Thrash A."/>
            <person name="Conover J.L."/>
            <person name="Sanders W.S."/>
            <person name="Peterson D.G."/>
            <person name="Frelichowski J.E."/>
            <person name="Scheffler J.A."/>
            <person name="Scheffler B.E."/>
            <person name="Wendel J.F."/>
        </authorList>
    </citation>
    <scope>NUCLEOTIDE SEQUENCE [LARGE SCALE GENOMIC DNA]</scope>
    <source>
        <strain evidence="2">8</strain>
        <tissue evidence="2">Leaf</tissue>
    </source>
</reference>
<dbReference type="AlphaFoldDB" id="A0A7J8PQY4"/>
<dbReference type="Proteomes" id="UP000593578">
    <property type="component" value="Unassembled WGS sequence"/>
</dbReference>
<proteinExistence type="predicted"/>
<gene>
    <name evidence="2" type="ORF">Gorai_008689</name>
</gene>
<accession>A0A7J8PQY4</accession>
<evidence type="ECO:0000313" key="3">
    <source>
        <dbReference type="Proteomes" id="UP000593578"/>
    </source>
</evidence>
<evidence type="ECO:0000313" key="2">
    <source>
        <dbReference type="EMBL" id="MBA0591684.1"/>
    </source>
</evidence>
<comment type="caution">
    <text evidence="2">The sequence shown here is derived from an EMBL/GenBank/DDBJ whole genome shotgun (WGS) entry which is preliminary data.</text>
</comment>
<dbReference type="EMBL" id="JABEZZ010000008">
    <property type="protein sequence ID" value="MBA0591684.1"/>
    <property type="molecule type" value="Genomic_DNA"/>
</dbReference>
<protein>
    <submittedName>
        <fullName evidence="2">Uncharacterized protein</fullName>
    </submittedName>
</protein>